<evidence type="ECO:0000256" key="4">
    <source>
        <dbReference type="ARBA" id="ARBA00023163"/>
    </source>
</evidence>
<dbReference type="Proteomes" id="UP000245380">
    <property type="component" value="Unassembled WGS sequence"/>
</dbReference>
<evidence type="ECO:0000256" key="2">
    <source>
        <dbReference type="ARBA" id="ARBA00023082"/>
    </source>
</evidence>
<evidence type="ECO:0000313" key="7">
    <source>
        <dbReference type="Proteomes" id="UP000245380"/>
    </source>
</evidence>
<dbReference type="InterPro" id="IPR036388">
    <property type="entry name" value="WH-like_DNA-bd_sf"/>
</dbReference>
<keyword evidence="3" id="KW-0238">DNA-binding</keyword>
<dbReference type="OrthoDB" id="9783788at2"/>
<dbReference type="SUPFAM" id="SSF88946">
    <property type="entry name" value="Sigma2 domain of RNA polymerase sigma factors"/>
    <property type="match status" value="1"/>
</dbReference>
<keyword evidence="1" id="KW-0805">Transcription regulation</keyword>
<organism evidence="6 7">
    <name type="scientific">Sulfoacidibacillus thermotolerans</name>
    <name type="common">Acidibacillus sulfuroxidans</name>
    <dbReference type="NCBI Taxonomy" id="1765684"/>
    <lineage>
        <taxon>Bacteria</taxon>
        <taxon>Bacillati</taxon>
        <taxon>Bacillota</taxon>
        <taxon>Bacilli</taxon>
        <taxon>Bacillales</taxon>
        <taxon>Alicyclobacillaceae</taxon>
        <taxon>Sulfoacidibacillus</taxon>
    </lineage>
</organism>
<dbReference type="Gene3D" id="1.10.10.10">
    <property type="entry name" value="Winged helix-like DNA-binding domain superfamily/Winged helix DNA-binding domain"/>
    <property type="match status" value="1"/>
</dbReference>
<evidence type="ECO:0000256" key="3">
    <source>
        <dbReference type="ARBA" id="ARBA00023125"/>
    </source>
</evidence>
<dbReference type="Pfam" id="PF04542">
    <property type="entry name" value="Sigma70_r2"/>
    <property type="match status" value="1"/>
</dbReference>
<dbReference type="GO" id="GO:0006352">
    <property type="term" value="P:DNA-templated transcription initiation"/>
    <property type="evidence" value="ECO:0007669"/>
    <property type="project" value="InterPro"/>
</dbReference>
<dbReference type="PANTHER" id="PTHR30385:SF1">
    <property type="entry name" value="RNA POLYMERASE SIGMA-H FACTOR"/>
    <property type="match status" value="1"/>
</dbReference>
<dbReference type="GO" id="GO:0003677">
    <property type="term" value="F:DNA binding"/>
    <property type="evidence" value="ECO:0007669"/>
    <property type="project" value="UniProtKB-KW"/>
</dbReference>
<dbReference type="AlphaFoldDB" id="A0A2U3D642"/>
<dbReference type="EMBL" id="MPDK01000027">
    <property type="protein sequence ID" value="PWI56752.1"/>
    <property type="molecule type" value="Genomic_DNA"/>
</dbReference>
<dbReference type="SUPFAM" id="SSF88659">
    <property type="entry name" value="Sigma3 and sigma4 domains of RNA polymerase sigma factors"/>
    <property type="match status" value="1"/>
</dbReference>
<dbReference type="PANTHER" id="PTHR30385">
    <property type="entry name" value="SIGMA FACTOR F FLAGELLAR"/>
    <property type="match status" value="1"/>
</dbReference>
<keyword evidence="2" id="KW-0731">Sigma factor</keyword>
<comment type="caution">
    <text evidence="6">The sequence shown here is derived from an EMBL/GenBank/DDBJ whole genome shotgun (WGS) entry which is preliminary data.</text>
</comment>
<feature type="domain" description="HTH luxR-type" evidence="5">
    <location>
        <begin position="189"/>
        <end position="216"/>
    </location>
</feature>
<evidence type="ECO:0000259" key="5">
    <source>
        <dbReference type="PROSITE" id="PS00622"/>
    </source>
</evidence>
<evidence type="ECO:0000313" key="6">
    <source>
        <dbReference type="EMBL" id="PWI56752.1"/>
    </source>
</evidence>
<dbReference type="InterPro" id="IPR014284">
    <property type="entry name" value="RNA_pol_sigma-70_dom"/>
</dbReference>
<dbReference type="Pfam" id="PF00196">
    <property type="entry name" value="GerE"/>
    <property type="match status" value="1"/>
</dbReference>
<dbReference type="Gene3D" id="1.20.120.1810">
    <property type="match status" value="1"/>
</dbReference>
<dbReference type="InterPro" id="IPR007627">
    <property type="entry name" value="RNA_pol_sigma70_r2"/>
</dbReference>
<sequence>MAILREKFFYSIIFLRVILKRTGPKGCSMTFSASPNATEESLLQLVYAAQQGTPAALSELCTRFTPLVVRLARYYQTSSLPSEDVVQCGYEHLLRAIRAYDTRHGVYFRHFVKLRVRAGIWSCVRSANRTAARIQKEPALQEETQDAELLLQIADTTALAAYDLSEWSDLFALLSPREQIALEQVILQGASSTLVAARYGVSPETVKTWRKRALKKLARALQD</sequence>
<evidence type="ECO:0000256" key="1">
    <source>
        <dbReference type="ARBA" id="ARBA00023015"/>
    </source>
</evidence>
<keyword evidence="4" id="KW-0804">Transcription</keyword>
<name>A0A2U3D642_SULT2</name>
<dbReference type="InterPro" id="IPR013325">
    <property type="entry name" value="RNA_pol_sigma_r2"/>
</dbReference>
<dbReference type="InterPro" id="IPR000792">
    <property type="entry name" value="Tscrpt_reg_LuxR_C"/>
</dbReference>
<dbReference type="NCBIfam" id="TIGR02937">
    <property type="entry name" value="sigma70-ECF"/>
    <property type="match status" value="1"/>
</dbReference>
<keyword evidence="7" id="KW-1185">Reference proteome</keyword>
<protein>
    <recommendedName>
        <fullName evidence="5">HTH luxR-type domain-containing protein</fullName>
    </recommendedName>
</protein>
<proteinExistence type="predicted"/>
<dbReference type="InterPro" id="IPR013324">
    <property type="entry name" value="RNA_pol_sigma_r3/r4-like"/>
</dbReference>
<dbReference type="PROSITE" id="PS00622">
    <property type="entry name" value="HTH_LUXR_1"/>
    <property type="match status" value="1"/>
</dbReference>
<dbReference type="RefSeq" id="WP_109431451.1">
    <property type="nucleotide sequence ID" value="NZ_MPDK01000027.1"/>
</dbReference>
<gene>
    <name evidence="6" type="ORF">BM613_12050</name>
</gene>
<accession>A0A2U3D642</accession>
<dbReference type="GO" id="GO:0016987">
    <property type="term" value="F:sigma factor activity"/>
    <property type="evidence" value="ECO:0007669"/>
    <property type="project" value="UniProtKB-KW"/>
</dbReference>
<reference evidence="6 7" key="1">
    <citation type="submission" date="2016-11" db="EMBL/GenBank/DDBJ databases">
        <title>Comparative genomics of Acidibacillus ferroxidans species.</title>
        <authorList>
            <person name="Oliveira G."/>
            <person name="Nunes G."/>
            <person name="Oliveira R."/>
            <person name="Araujo F."/>
            <person name="Salim A."/>
            <person name="Scholte L."/>
            <person name="Morais D."/>
            <person name="Nancucheo I."/>
            <person name="Johnson D.B."/>
            <person name="Grail B."/>
            <person name="Bittencourt J."/>
            <person name="Valadares R."/>
        </authorList>
    </citation>
    <scope>NUCLEOTIDE SEQUENCE [LARGE SCALE GENOMIC DNA]</scope>
    <source>
        <strain evidence="6 7">Y002</strain>
    </source>
</reference>